<dbReference type="InterPro" id="IPR020449">
    <property type="entry name" value="Tscrpt_reg_AraC-type_HTH"/>
</dbReference>
<dbReference type="PROSITE" id="PS01124">
    <property type="entry name" value="HTH_ARAC_FAMILY_2"/>
    <property type="match status" value="1"/>
</dbReference>
<evidence type="ECO:0000313" key="6">
    <source>
        <dbReference type="Proteomes" id="UP001649230"/>
    </source>
</evidence>
<dbReference type="InterPro" id="IPR018062">
    <property type="entry name" value="HTH_AraC-typ_CS"/>
</dbReference>
<dbReference type="Proteomes" id="UP001649230">
    <property type="component" value="Chromosome"/>
</dbReference>
<keyword evidence="3" id="KW-0804">Transcription</keyword>
<dbReference type="InterPro" id="IPR003313">
    <property type="entry name" value="AraC-bd"/>
</dbReference>
<evidence type="ECO:0000256" key="1">
    <source>
        <dbReference type="ARBA" id="ARBA00023015"/>
    </source>
</evidence>
<evidence type="ECO:0000256" key="2">
    <source>
        <dbReference type="ARBA" id="ARBA00023125"/>
    </source>
</evidence>
<dbReference type="Pfam" id="PF12833">
    <property type="entry name" value="HTH_18"/>
    <property type="match status" value="1"/>
</dbReference>
<reference evidence="5 6" key="1">
    <citation type="journal article" date="2024" name="Int. J. Syst. Evol. Microbiol.">
        <title>Paenibacillus hexagrammi sp. nov., a novel bacterium isolated from the gut content of Hexagrammos agrammus.</title>
        <authorList>
            <person name="Jung H.K."/>
            <person name="Kim D.G."/>
            <person name="Zin H."/>
            <person name="Park J."/>
            <person name="Jung H."/>
            <person name="Kim Y.O."/>
            <person name="Kong H.J."/>
            <person name="Kim J.W."/>
            <person name="Kim Y.S."/>
        </authorList>
    </citation>
    <scope>NUCLEOTIDE SEQUENCE [LARGE SCALE GENOMIC DNA]</scope>
    <source>
        <strain evidence="5 6">YPD9-1</strain>
    </source>
</reference>
<name>A0ABY3SLR1_9BACL</name>
<sequence>MPNKPIDYAISEYKPYGILISGYYSRDKNYSVKRPSGTMDWLLMYTVAGEGIVQVEGERIACREGDVAILLPGLPHHYGTSHDNWEFGWVHFIPDPLWLSWLRLPQFVDGFIKMSLTDLELRTAVVQAWERMNRYSSQSSSTIHTRLAMLALEEGLLHLCSASPANLEETMDSRVAEALTYLQHEYRESVRIPELAKRCCLSPSRLSHLFKEQVGESILNVLHKIRAEKAAELLACTTRQISEIANDVGFEGTDHFTRVFQKAYGQTPSQYRKMKLEPSERGRS</sequence>
<protein>
    <submittedName>
        <fullName evidence="5">Helix-turn-helix domain-containing protein</fullName>
    </submittedName>
</protein>
<dbReference type="PANTHER" id="PTHR43280">
    <property type="entry name" value="ARAC-FAMILY TRANSCRIPTIONAL REGULATOR"/>
    <property type="match status" value="1"/>
</dbReference>
<keyword evidence="6" id="KW-1185">Reference proteome</keyword>
<dbReference type="Gene3D" id="2.60.120.280">
    <property type="entry name" value="Regulatory protein AraC"/>
    <property type="match status" value="1"/>
</dbReference>
<dbReference type="InterPro" id="IPR037923">
    <property type="entry name" value="HTH-like"/>
</dbReference>
<keyword evidence="2" id="KW-0238">DNA-binding</keyword>
<dbReference type="PROSITE" id="PS00041">
    <property type="entry name" value="HTH_ARAC_FAMILY_1"/>
    <property type="match status" value="1"/>
</dbReference>
<dbReference type="RefSeq" id="WP_235120451.1">
    <property type="nucleotide sequence ID" value="NZ_CP090978.1"/>
</dbReference>
<dbReference type="SMART" id="SM00342">
    <property type="entry name" value="HTH_ARAC"/>
    <property type="match status" value="1"/>
</dbReference>
<dbReference type="Pfam" id="PF02311">
    <property type="entry name" value="AraC_binding"/>
    <property type="match status" value="1"/>
</dbReference>
<keyword evidence="1" id="KW-0805">Transcription regulation</keyword>
<dbReference type="InterPro" id="IPR009057">
    <property type="entry name" value="Homeodomain-like_sf"/>
</dbReference>
<dbReference type="Gene3D" id="1.10.10.60">
    <property type="entry name" value="Homeodomain-like"/>
    <property type="match status" value="2"/>
</dbReference>
<dbReference type="EMBL" id="CP090978">
    <property type="protein sequence ID" value="UJF34060.1"/>
    <property type="molecule type" value="Genomic_DNA"/>
</dbReference>
<evidence type="ECO:0000313" key="5">
    <source>
        <dbReference type="EMBL" id="UJF34060.1"/>
    </source>
</evidence>
<dbReference type="SUPFAM" id="SSF46689">
    <property type="entry name" value="Homeodomain-like"/>
    <property type="match status" value="2"/>
</dbReference>
<proteinExistence type="predicted"/>
<evidence type="ECO:0000256" key="3">
    <source>
        <dbReference type="ARBA" id="ARBA00023163"/>
    </source>
</evidence>
<organism evidence="5 6">
    <name type="scientific">Paenibacillus hexagrammi</name>
    <dbReference type="NCBI Taxonomy" id="2908839"/>
    <lineage>
        <taxon>Bacteria</taxon>
        <taxon>Bacillati</taxon>
        <taxon>Bacillota</taxon>
        <taxon>Bacilli</taxon>
        <taxon>Bacillales</taxon>
        <taxon>Paenibacillaceae</taxon>
        <taxon>Paenibacillus</taxon>
    </lineage>
</organism>
<dbReference type="SUPFAM" id="SSF51215">
    <property type="entry name" value="Regulatory protein AraC"/>
    <property type="match status" value="1"/>
</dbReference>
<gene>
    <name evidence="5" type="ORF">L0M14_02120</name>
</gene>
<dbReference type="PANTHER" id="PTHR43280:SF2">
    <property type="entry name" value="HTH-TYPE TRANSCRIPTIONAL REGULATOR EXSA"/>
    <property type="match status" value="1"/>
</dbReference>
<dbReference type="InterPro" id="IPR018060">
    <property type="entry name" value="HTH_AraC"/>
</dbReference>
<accession>A0ABY3SLR1</accession>
<evidence type="ECO:0000259" key="4">
    <source>
        <dbReference type="PROSITE" id="PS01124"/>
    </source>
</evidence>
<feature type="domain" description="HTH araC/xylS-type" evidence="4">
    <location>
        <begin position="176"/>
        <end position="274"/>
    </location>
</feature>
<dbReference type="PRINTS" id="PR00032">
    <property type="entry name" value="HTHARAC"/>
</dbReference>